<proteinExistence type="predicted"/>
<dbReference type="AlphaFoldDB" id="A0A0L9U7R8"/>
<name>A0A0L9U7R8_PHAAN</name>
<dbReference type="Gramene" id="KOM38479">
    <property type="protein sequence ID" value="KOM38479"/>
    <property type="gene ID" value="LR48_Vigan03g186100"/>
</dbReference>
<dbReference type="EMBL" id="CM003373">
    <property type="protein sequence ID" value="KOM38479.1"/>
    <property type="molecule type" value="Genomic_DNA"/>
</dbReference>
<organism evidence="1 2">
    <name type="scientific">Phaseolus angularis</name>
    <name type="common">Azuki bean</name>
    <name type="synonym">Vigna angularis</name>
    <dbReference type="NCBI Taxonomy" id="3914"/>
    <lineage>
        <taxon>Eukaryota</taxon>
        <taxon>Viridiplantae</taxon>
        <taxon>Streptophyta</taxon>
        <taxon>Embryophyta</taxon>
        <taxon>Tracheophyta</taxon>
        <taxon>Spermatophyta</taxon>
        <taxon>Magnoliopsida</taxon>
        <taxon>eudicotyledons</taxon>
        <taxon>Gunneridae</taxon>
        <taxon>Pentapetalae</taxon>
        <taxon>rosids</taxon>
        <taxon>fabids</taxon>
        <taxon>Fabales</taxon>
        <taxon>Fabaceae</taxon>
        <taxon>Papilionoideae</taxon>
        <taxon>50 kb inversion clade</taxon>
        <taxon>NPAAA clade</taxon>
        <taxon>indigoferoid/millettioid clade</taxon>
        <taxon>Phaseoleae</taxon>
        <taxon>Vigna</taxon>
    </lineage>
</organism>
<sequence length="156" mass="17310">MRCPAGAMLSPQLQGIRAIEGLSLKLHSSIRDCLEARSFKKMKRLRLLQLDHVQLSGDYGYLLPLNWMLVDDCDVGCETVEGKSRVLEVIEEDEDVRRRPLEVQSWRKPATSSHLSHLIATIAQITYTTSCVAGKPQIPPDPFPTATPSALEVAAD</sequence>
<evidence type="ECO:0000313" key="1">
    <source>
        <dbReference type="EMBL" id="KOM38479.1"/>
    </source>
</evidence>
<protein>
    <submittedName>
        <fullName evidence="1">Uncharacterized protein</fullName>
    </submittedName>
</protein>
<dbReference type="Proteomes" id="UP000053144">
    <property type="component" value="Chromosome 3"/>
</dbReference>
<evidence type="ECO:0000313" key="2">
    <source>
        <dbReference type="Proteomes" id="UP000053144"/>
    </source>
</evidence>
<reference evidence="2" key="1">
    <citation type="journal article" date="2015" name="Proc. Natl. Acad. Sci. U.S.A.">
        <title>Genome sequencing of adzuki bean (Vigna angularis) provides insight into high starch and low fat accumulation and domestication.</title>
        <authorList>
            <person name="Yang K."/>
            <person name="Tian Z."/>
            <person name="Chen C."/>
            <person name="Luo L."/>
            <person name="Zhao B."/>
            <person name="Wang Z."/>
            <person name="Yu L."/>
            <person name="Li Y."/>
            <person name="Sun Y."/>
            <person name="Li W."/>
            <person name="Chen Y."/>
            <person name="Li Y."/>
            <person name="Zhang Y."/>
            <person name="Ai D."/>
            <person name="Zhao J."/>
            <person name="Shang C."/>
            <person name="Ma Y."/>
            <person name="Wu B."/>
            <person name="Wang M."/>
            <person name="Gao L."/>
            <person name="Sun D."/>
            <person name="Zhang P."/>
            <person name="Guo F."/>
            <person name="Wang W."/>
            <person name="Li Y."/>
            <person name="Wang J."/>
            <person name="Varshney R.K."/>
            <person name="Wang J."/>
            <person name="Ling H.Q."/>
            <person name="Wan P."/>
        </authorList>
    </citation>
    <scope>NUCLEOTIDE SEQUENCE</scope>
    <source>
        <strain evidence="2">cv. Jingnong 6</strain>
    </source>
</reference>
<accession>A0A0L9U7R8</accession>
<gene>
    <name evidence="1" type="ORF">LR48_Vigan03g186100</name>
</gene>